<name>A0A3N4VFJ4_9RHOB</name>
<sequence length="168" mass="17291">MITSQFNSFVSGALHPIYGFDHILAMVVVGVWAMQMGGRGKVFLPVGFVTAMALGFVMARAALPLPLIEPVIVASSIIVGLFVLLALTPPLPVAVAFTAGFGLFHGYAHGGEMGTATPLAFGIGFISVTAVLHGLGLLMAGSMQHLHRVTPRILGGVSAALGLSLLLS</sequence>
<protein>
    <submittedName>
        <fullName evidence="2">Urease accessory protein</fullName>
    </submittedName>
</protein>
<evidence type="ECO:0000256" key="1">
    <source>
        <dbReference type="SAM" id="Phobius"/>
    </source>
</evidence>
<keyword evidence="1" id="KW-0812">Transmembrane</keyword>
<evidence type="ECO:0000313" key="2">
    <source>
        <dbReference type="EMBL" id="RPE71694.1"/>
    </source>
</evidence>
<dbReference type="PIRSF" id="PIRSF016919">
    <property type="entry name" value="HupE_UreJ"/>
    <property type="match status" value="1"/>
</dbReference>
<feature type="transmembrane region" description="Helical" evidence="1">
    <location>
        <begin position="17"/>
        <end position="35"/>
    </location>
</feature>
<accession>A0A3N4VFJ4</accession>
<reference evidence="2 3" key="1">
    <citation type="submission" date="2018-11" db="EMBL/GenBank/DDBJ databases">
        <title>Genomic Encyclopedia of Type Strains, Phase IV (KMG-IV): sequencing the most valuable type-strain genomes for metagenomic binning, comparative biology and taxonomic classification.</title>
        <authorList>
            <person name="Goeker M."/>
        </authorList>
    </citation>
    <scope>NUCLEOTIDE SEQUENCE [LARGE SCALE GENOMIC DNA]</scope>
    <source>
        <strain evidence="2 3">DSM 104731</strain>
    </source>
</reference>
<evidence type="ECO:0000313" key="3">
    <source>
        <dbReference type="Proteomes" id="UP000269689"/>
    </source>
</evidence>
<organism evidence="2 3">
    <name type="scientific">Pacificibacter maritimus</name>
    <dbReference type="NCBI Taxonomy" id="762213"/>
    <lineage>
        <taxon>Bacteria</taxon>
        <taxon>Pseudomonadati</taxon>
        <taxon>Pseudomonadota</taxon>
        <taxon>Alphaproteobacteria</taxon>
        <taxon>Rhodobacterales</taxon>
        <taxon>Roseobacteraceae</taxon>
        <taxon>Pacificibacter</taxon>
    </lineage>
</organism>
<dbReference type="EMBL" id="RKQK01000001">
    <property type="protein sequence ID" value="RPE71694.1"/>
    <property type="molecule type" value="Genomic_DNA"/>
</dbReference>
<keyword evidence="1" id="KW-1133">Transmembrane helix</keyword>
<dbReference type="Proteomes" id="UP000269689">
    <property type="component" value="Unassembled WGS sequence"/>
</dbReference>
<keyword evidence="3" id="KW-1185">Reference proteome</keyword>
<dbReference type="OrthoDB" id="9808192at2"/>
<gene>
    <name evidence="2" type="ORF">EDD53_0820</name>
</gene>
<dbReference type="Pfam" id="PF04955">
    <property type="entry name" value="HupE_UreJ"/>
    <property type="match status" value="1"/>
</dbReference>
<keyword evidence="1" id="KW-0472">Membrane</keyword>
<feature type="transmembrane region" description="Helical" evidence="1">
    <location>
        <begin position="42"/>
        <end position="61"/>
    </location>
</feature>
<dbReference type="InterPro" id="IPR007038">
    <property type="entry name" value="HupE_UreJ"/>
</dbReference>
<proteinExistence type="predicted"/>
<feature type="transmembrane region" description="Helical" evidence="1">
    <location>
        <begin position="116"/>
        <end position="137"/>
    </location>
</feature>
<dbReference type="AlphaFoldDB" id="A0A3N4VFJ4"/>
<comment type="caution">
    <text evidence="2">The sequence shown here is derived from an EMBL/GenBank/DDBJ whole genome shotgun (WGS) entry which is preliminary data.</text>
</comment>
<dbReference type="RefSeq" id="WP_123791885.1">
    <property type="nucleotide sequence ID" value="NZ_RKQK01000001.1"/>
</dbReference>